<dbReference type="GO" id="GO:0005524">
    <property type="term" value="F:ATP binding"/>
    <property type="evidence" value="ECO:0007669"/>
    <property type="project" value="UniProtKB-KW"/>
</dbReference>
<dbReference type="AlphaFoldDB" id="A0AA36JQF4"/>
<dbReference type="PROSITE" id="PS50011">
    <property type="entry name" value="PROTEIN_KINASE_DOM"/>
    <property type="match status" value="1"/>
</dbReference>
<dbReference type="SMART" id="SM00054">
    <property type="entry name" value="EFh"/>
    <property type="match status" value="4"/>
</dbReference>
<dbReference type="Pfam" id="PF13499">
    <property type="entry name" value="EF-hand_7"/>
    <property type="match status" value="2"/>
</dbReference>
<keyword evidence="2" id="KW-0723">Serine/threonine-protein kinase</keyword>
<evidence type="ECO:0000256" key="4">
    <source>
        <dbReference type="ARBA" id="ARBA00022741"/>
    </source>
</evidence>
<dbReference type="PROSITE" id="PS50222">
    <property type="entry name" value="EF_HAND_2"/>
    <property type="match status" value="4"/>
</dbReference>
<comment type="caution">
    <text evidence="11">The sequence shown here is derived from an EMBL/GenBank/DDBJ whole genome shotgun (WGS) entry which is preliminary data.</text>
</comment>
<dbReference type="GO" id="GO:0004674">
    <property type="term" value="F:protein serine/threonine kinase activity"/>
    <property type="evidence" value="ECO:0007669"/>
    <property type="project" value="UniProtKB-KW"/>
</dbReference>
<keyword evidence="7" id="KW-0067">ATP-binding</keyword>
<dbReference type="Gene3D" id="1.10.510.10">
    <property type="entry name" value="Transferase(Phosphotransferase) domain 1"/>
    <property type="match status" value="1"/>
</dbReference>
<keyword evidence="3" id="KW-0808">Transferase</keyword>
<dbReference type="EMBL" id="CAUJNA010003791">
    <property type="protein sequence ID" value="CAJ1409874.1"/>
    <property type="molecule type" value="Genomic_DNA"/>
</dbReference>
<dbReference type="InterPro" id="IPR011992">
    <property type="entry name" value="EF-hand-dom_pair"/>
</dbReference>
<dbReference type="InterPro" id="IPR050205">
    <property type="entry name" value="CDPK_Ser/Thr_kinases"/>
</dbReference>
<evidence type="ECO:0000256" key="5">
    <source>
        <dbReference type="ARBA" id="ARBA00022777"/>
    </source>
</evidence>
<dbReference type="PROSITE" id="PS00303">
    <property type="entry name" value="S100_CABP"/>
    <property type="match status" value="1"/>
</dbReference>
<comment type="similarity">
    <text evidence="8">Belongs to the protein kinase superfamily. Ser/Thr protein kinase family. CDPK subfamily.</text>
</comment>
<feature type="domain" description="EF-hand" evidence="10">
    <location>
        <begin position="279"/>
        <end position="314"/>
    </location>
</feature>
<accession>A0AA36JQF4</accession>
<dbReference type="InterPro" id="IPR001751">
    <property type="entry name" value="S100/CaBP7/8-like_CS"/>
</dbReference>
<keyword evidence="6" id="KW-0106">Calcium</keyword>
<evidence type="ECO:0000259" key="10">
    <source>
        <dbReference type="PROSITE" id="PS50222"/>
    </source>
</evidence>
<dbReference type="SUPFAM" id="SSF47473">
    <property type="entry name" value="EF-hand"/>
    <property type="match status" value="1"/>
</dbReference>
<evidence type="ECO:0000256" key="8">
    <source>
        <dbReference type="ARBA" id="ARBA00024334"/>
    </source>
</evidence>
<dbReference type="PROSITE" id="PS00018">
    <property type="entry name" value="EF_HAND_1"/>
    <property type="match status" value="3"/>
</dbReference>
<evidence type="ECO:0000256" key="6">
    <source>
        <dbReference type="ARBA" id="ARBA00022837"/>
    </source>
</evidence>
<keyword evidence="12" id="KW-1185">Reference proteome</keyword>
<evidence type="ECO:0008006" key="13">
    <source>
        <dbReference type="Google" id="ProtNLM"/>
    </source>
</evidence>
<dbReference type="InterPro" id="IPR000719">
    <property type="entry name" value="Prot_kinase_dom"/>
</dbReference>
<keyword evidence="5" id="KW-0418">Kinase</keyword>
<evidence type="ECO:0000256" key="1">
    <source>
        <dbReference type="ARBA" id="ARBA00001946"/>
    </source>
</evidence>
<name>A0AA36JQF4_9DINO</name>
<dbReference type="CDD" id="cd00051">
    <property type="entry name" value="EFh"/>
    <property type="match status" value="2"/>
</dbReference>
<evidence type="ECO:0000259" key="9">
    <source>
        <dbReference type="PROSITE" id="PS50011"/>
    </source>
</evidence>
<protein>
    <recommendedName>
        <fullName evidence="13">Calcium-dependent protein kinase</fullName>
    </recommendedName>
</protein>
<feature type="domain" description="EF-hand" evidence="10">
    <location>
        <begin position="209"/>
        <end position="244"/>
    </location>
</feature>
<evidence type="ECO:0000256" key="3">
    <source>
        <dbReference type="ARBA" id="ARBA00022679"/>
    </source>
</evidence>
<dbReference type="PANTHER" id="PTHR24349">
    <property type="entry name" value="SERINE/THREONINE-PROTEIN KINASE"/>
    <property type="match status" value="1"/>
</dbReference>
<gene>
    <name evidence="11" type="ORF">EVOR1521_LOCUS30854</name>
</gene>
<dbReference type="SUPFAM" id="SSF56112">
    <property type="entry name" value="Protein kinase-like (PK-like)"/>
    <property type="match status" value="1"/>
</dbReference>
<dbReference type="GO" id="GO:0005509">
    <property type="term" value="F:calcium ion binding"/>
    <property type="evidence" value="ECO:0007669"/>
    <property type="project" value="InterPro"/>
</dbReference>
<proteinExistence type="inferred from homology"/>
<feature type="domain" description="Protein kinase" evidence="9">
    <location>
        <begin position="1"/>
        <end position="165"/>
    </location>
</feature>
<feature type="domain" description="EF-hand" evidence="10">
    <location>
        <begin position="250"/>
        <end position="278"/>
    </location>
</feature>
<feature type="domain" description="EF-hand" evidence="10">
    <location>
        <begin position="315"/>
        <end position="350"/>
    </location>
</feature>
<evidence type="ECO:0000313" key="12">
    <source>
        <dbReference type="Proteomes" id="UP001178507"/>
    </source>
</evidence>
<feature type="non-terminal residue" evidence="11">
    <location>
        <position position="591"/>
    </location>
</feature>
<dbReference type="InterPro" id="IPR011009">
    <property type="entry name" value="Kinase-like_dom_sf"/>
</dbReference>
<dbReference type="InterPro" id="IPR018247">
    <property type="entry name" value="EF_Hand_1_Ca_BS"/>
</dbReference>
<dbReference type="Proteomes" id="UP001178507">
    <property type="component" value="Unassembled WGS sequence"/>
</dbReference>
<organism evidence="11 12">
    <name type="scientific">Effrenium voratum</name>
    <dbReference type="NCBI Taxonomy" id="2562239"/>
    <lineage>
        <taxon>Eukaryota</taxon>
        <taxon>Sar</taxon>
        <taxon>Alveolata</taxon>
        <taxon>Dinophyceae</taxon>
        <taxon>Suessiales</taxon>
        <taxon>Symbiodiniaceae</taxon>
        <taxon>Effrenium</taxon>
    </lineage>
</organism>
<dbReference type="Pfam" id="PF00069">
    <property type="entry name" value="Pkinase"/>
    <property type="match status" value="1"/>
</dbReference>
<reference evidence="11" key="1">
    <citation type="submission" date="2023-08" db="EMBL/GenBank/DDBJ databases">
        <authorList>
            <person name="Chen Y."/>
            <person name="Shah S."/>
            <person name="Dougan E. K."/>
            <person name="Thang M."/>
            <person name="Chan C."/>
        </authorList>
    </citation>
    <scope>NUCLEOTIDE SEQUENCE</scope>
</reference>
<dbReference type="InterPro" id="IPR002048">
    <property type="entry name" value="EF_hand_dom"/>
</dbReference>
<dbReference type="Gene3D" id="1.10.238.10">
    <property type="entry name" value="EF-hand"/>
    <property type="match status" value="1"/>
</dbReference>
<comment type="cofactor">
    <cofactor evidence="1">
        <name>Mg(2+)</name>
        <dbReference type="ChEBI" id="CHEBI:18420"/>
    </cofactor>
</comment>
<sequence>QFTREILSALAAANAFGVHHLDLCMSTIFLMSTGSFCPVKVFGLGLAGYLVPLVSRREFSKSNKHYYASPEVFYTSNVKRLSPAARHASDVWSVGAILYTLCSGRPPFGAGTIKELSGRVQRAMWSFGVEFAECSYVLKEAVEEMLKVPWRSRAPASGCLHLSFLEQCLGAKDAKLSLVAIQQLHSFLQRDHCKQTVARMLTDTGLTHTAYSKLEKMFRELDQNGDGVVSLAELKASASELGIGASHVSEVVKVLDRNGNGHLDISEFIAAVVLEQEVTEERMVKAVFNKIDRDADSRLTKKEMFVLLRQYSGSVETKDVSKFVKRLDDNGDDKVDYEEFAGMFPAVSHMEEDKESRLEKFAAFVQSYDDFRSFRESAEAWLRKLNQVEEKILHASGVKDRDVSKGYLSYEKGDLSEYEVHQLLQSVAELLQQPPGKNKSEVSQKKHADNTGAKLMGMAILAACREHSQGKAQEAKNLGEGEQEEAVPTVSALDEFTRAVRVWRRSVKDADSQSTLRECLYLLIKVKSEFFWQEPVKEALSEMQRSCVNIFAEVSLRSRADLTRCYTSLSDEYSLREARTGSAGSGSVQLD</sequence>
<keyword evidence="4" id="KW-0547">Nucleotide-binding</keyword>
<evidence type="ECO:0000256" key="7">
    <source>
        <dbReference type="ARBA" id="ARBA00022840"/>
    </source>
</evidence>
<evidence type="ECO:0000256" key="2">
    <source>
        <dbReference type="ARBA" id="ARBA00022527"/>
    </source>
</evidence>
<evidence type="ECO:0000313" key="11">
    <source>
        <dbReference type="EMBL" id="CAJ1409874.1"/>
    </source>
</evidence>